<organism evidence="5 6">
    <name type="scientific">Ancylostoma ceylanicum</name>
    <dbReference type="NCBI Taxonomy" id="53326"/>
    <lineage>
        <taxon>Eukaryota</taxon>
        <taxon>Metazoa</taxon>
        <taxon>Ecdysozoa</taxon>
        <taxon>Nematoda</taxon>
        <taxon>Chromadorea</taxon>
        <taxon>Rhabditida</taxon>
        <taxon>Rhabditina</taxon>
        <taxon>Rhabditomorpha</taxon>
        <taxon>Strongyloidea</taxon>
        <taxon>Ancylostomatidae</taxon>
        <taxon>Ancylostomatinae</taxon>
        <taxon>Ancylostoma</taxon>
    </lineage>
</organism>
<dbReference type="GO" id="GO:0005737">
    <property type="term" value="C:cytoplasm"/>
    <property type="evidence" value="ECO:0007669"/>
    <property type="project" value="TreeGrafter"/>
</dbReference>
<dbReference type="GO" id="GO:0043395">
    <property type="term" value="F:heparan sulfate proteoglycan binding"/>
    <property type="evidence" value="ECO:0007669"/>
    <property type="project" value="TreeGrafter"/>
</dbReference>
<keyword evidence="4" id="KW-0106">Calcium</keyword>
<dbReference type="FunFam" id="1.10.220.10:FF:000003">
    <property type="entry name" value="Annexin"/>
    <property type="match status" value="1"/>
</dbReference>
<dbReference type="PROSITE" id="PS00223">
    <property type="entry name" value="ANNEXIN_1"/>
    <property type="match status" value="1"/>
</dbReference>
<keyword evidence="2 4" id="KW-0677">Repeat</keyword>
<dbReference type="SUPFAM" id="SSF47874">
    <property type="entry name" value="Annexin"/>
    <property type="match status" value="1"/>
</dbReference>
<dbReference type="FunFam" id="1.10.220.10:FF:000005">
    <property type="entry name" value="Annexin"/>
    <property type="match status" value="1"/>
</dbReference>
<dbReference type="InterPro" id="IPR037104">
    <property type="entry name" value="Annexin_sf"/>
</dbReference>
<dbReference type="GO" id="GO:0012506">
    <property type="term" value="C:vesicle membrane"/>
    <property type="evidence" value="ECO:0007669"/>
    <property type="project" value="TreeGrafter"/>
</dbReference>
<dbReference type="InterPro" id="IPR001464">
    <property type="entry name" value="Annexin"/>
</dbReference>
<evidence type="ECO:0000256" key="4">
    <source>
        <dbReference type="RuleBase" id="RU003540"/>
    </source>
</evidence>
<dbReference type="SMART" id="SM00335">
    <property type="entry name" value="ANX"/>
    <property type="match status" value="2"/>
</dbReference>
<dbReference type="PRINTS" id="PR00196">
    <property type="entry name" value="ANNEXIN"/>
</dbReference>
<gene>
    <name evidence="5" type="ORF">ANCCEY_06023</name>
</gene>
<dbReference type="InterPro" id="IPR018502">
    <property type="entry name" value="Annexin_repeat"/>
</dbReference>
<dbReference type="PANTHER" id="PTHR10502:SF177">
    <property type="entry name" value="ANNEXIN B10"/>
    <property type="match status" value="1"/>
</dbReference>
<evidence type="ECO:0000313" key="6">
    <source>
        <dbReference type="Proteomes" id="UP000054495"/>
    </source>
</evidence>
<name>A0A0D6M4T1_9BILA</name>
<dbReference type="GO" id="GO:0001786">
    <property type="term" value="F:phosphatidylserine binding"/>
    <property type="evidence" value="ECO:0007669"/>
    <property type="project" value="TreeGrafter"/>
</dbReference>
<comment type="similarity">
    <text evidence="1 4">Belongs to the annexin family.</text>
</comment>
<sequence>MQATIHPSASFDEQRAAESLERAMRGYGTDKQRVVDVLVRCNNAQRQMIRTPYKVRYGKDLEHELKRELSGDLEDVIVALMQTPTKRDVMDLHKAVKGLGTDERVLIEILASRTNEEIQAIRNTYYTTFDRSLEEAVSSDTSGDFRRLLLILIQGNRDESGIGEYHKAVQVSVSGTFLEFGVCCLC</sequence>
<evidence type="ECO:0000256" key="1">
    <source>
        <dbReference type="ARBA" id="ARBA00007831"/>
    </source>
</evidence>
<dbReference type="GO" id="GO:0005634">
    <property type="term" value="C:nucleus"/>
    <property type="evidence" value="ECO:0007669"/>
    <property type="project" value="TreeGrafter"/>
</dbReference>
<keyword evidence="3 4" id="KW-0041">Annexin</keyword>
<dbReference type="GO" id="GO:0005544">
    <property type="term" value="F:calcium-dependent phospholipid binding"/>
    <property type="evidence" value="ECO:0007669"/>
    <property type="project" value="UniProtKB-KW"/>
</dbReference>
<dbReference type="Pfam" id="PF00191">
    <property type="entry name" value="Annexin"/>
    <property type="match status" value="2"/>
</dbReference>
<dbReference type="EMBL" id="KE124923">
    <property type="protein sequence ID" value="EPB74907.1"/>
    <property type="molecule type" value="Genomic_DNA"/>
</dbReference>
<keyword evidence="6" id="KW-1185">Reference proteome</keyword>
<dbReference type="Proteomes" id="UP000054495">
    <property type="component" value="Unassembled WGS sequence"/>
</dbReference>
<comment type="domain">
    <text evidence="4">A pair of annexin repeats may form one binding site for calcium and phospholipid.</text>
</comment>
<reference evidence="5 6" key="1">
    <citation type="submission" date="2013-05" db="EMBL/GenBank/DDBJ databases">
        <title>Draft genome of the parasitic nematode Anyclostoma ceylanicum.</title>
        <authorList>
            <person name="Mitreva M."/>
        </authorList>
    </citation>
    <scope>NUCLEOTIDE SEQUENCE [LARGE SCALE GENOMIC DNA]</scope>
</reference>
<evidence type="ECO:0000256" key="2">
    <source>
        <dbReference type="ARBA" id="ARBA00022737"/>
    </source>
</evidence>
<evidence type="ECO:0000313" key="5">
    <source>
        <dbReference type="EMBL" id="EPB74907.1"/>
    </source>
</evidence>
<proteinExistence type="inferred from homology"/>
<dbReference type="PROSITE" id="PS51897">
    <property type="entry name" value="ANNEXIN_2"/>
    <property type="match status" value="2"/>
</dbReference>
<evidence type="ECO:0000256" key="3">
    <source>
        <dbReference type="ARBA" id="ARBA00023216"/>
    </source>
</evidence>
<dbReference type="GO" id="GO:0005886">
    <property type="term" value="C:plasma membrane"/>
    <property type="evidence" value="ECO:0007669"/>
    <property type="project" value="TreeGrafter"/>
</dbReference>
<dbReference type="Gene3D" id="1.10.220.10">
    <property type="entry name" value="Annexin"/>
    <property type="match status" value="2"/>
</dbReference>
<dbReference type="PANTHER" id="PTHR10502">
    <property type="entry name" value="ANNEXIN"/>
    <property type="match status" value="1"/>
</dbReference>
<dbReference type="InterPro" id="IPR018252">
    <property type="entry name" value="Annexin_repeat_CS"/>
</dbReference>
<dbReference type="GO" id="GO:0005509">
    <property type="term" value="F:calcium ion binding"/>
    <property type="evidence" value="ECO:0007669"/>
    <property type="project" value="InterPro"/>
</dbReference>
<accession>A0A0D6M4T1</accession>
<keyword evidence="4" id="KW-0111">Calcium/phospholipid-binding</keyword>
<protein>
    <recommendedName>
        <fullName evidence="4">Annexin</fullName>
    </recommendedName>
</protein>
<dbReference type="AlphaFoldDB" id="A0A0D6M4T1"/>